<evidence type="ECO:0000313" key="2">
    <source>
        <dbReference type="Proteomes" id="UP001215280"/>
    </source>
</evidence>
<keyword evidence="2" id="KW-1185">Reference proteome</keyword>
<dbReference type="AlphaFoldDB" id="A0AAD7I1D5"/>
<name>A0AAD7I1D5_9AGAR</name>
<evidence type="ECO:0000313" key="1">
    <source>
        <dbReference type="EMBL" id="KAJ7732799.1"/>
    </source>
</evidence>
<organism evidence="1 2">
    <name type="scientific">Mycena maculata</name>
    <dbReference type="NCBI Taxonomy" id="230809"/>
    <lineage>
        <taxon>Eukaryota</taxon>
        <taxon>Fungi</taxon>
        <taxon>Dikarya</taxon>
        <taxon>Basidiomycota</taxon>
        <taxon>Agaricomycotina</taxon>
        <taxon>Agaricomycetes</taxon>
        <taxon>Agaricomycetidae</taxon>
        <taxon>Agaricales</taxon>
        <taxon>Marasmiineae</taxon>
        <taxon>Mycenaceae</taxon>
        <taxon>Mycena</taxon>
    </lineage>
</organism>
<dbReference type="EMBL" id="JARJLG010000172">
    <property type="protein sequence ID" value="KAJ7732799.1"/>
    <property type="molecule type" value="Genomic_DNA"/>
</dbReference>
<accession>A0AAD7I1D5</accession>
<reference evidence="1" key="1">
    <citation type="submission" date="2023-03" db="EMBL/GenBank/DDBJ databases">
        <title>Massive genome expansion in bonnet fungi (Mycena s.s.) driven by repeated elements and novel gene families across ecological guilds.</title>
        <authorList>
            <consortium name="Lawrence Berkeley National Laboratory"/>
            <person name="Harder C.B."/>
            <person name="Miyauchi S."/>
            <person name="Viragh M."/>
            <person name="Kuo A."/>
            <person name="Thoen E."/>
            <person name="Andreopoulos B."/>
            <person name="Lu D."/>
            <person name="Skrede I."/>
            <person name="Drula E."/>
            <person name="Henrissat B."/>
            <person name="Morin E."/>
            <person name="Kohler A."/>
            <person name="Barry K."/>
            <person name="LaButti K."/>
            <person name="Morin E."/>
            <person name="Salamov A."/>
            <person name="Lipzen A."/>
            <person name="Mereny Z."/>
            <person name="Hegedus B."/>
            <person name="Baldrian P."/>
            <person name="Stursova M."/>
            <person name="Weitz H."/>
            <person name="Taylor A."/>
            <person name="Grigoriev I.V."/>
            <person name="Nagy L.G."/>
            <person name="Martin F."/>
            <person name="Kauserud H."/>
        </authorList>
    </citation>
    <scope>NUCLEOTIDE SEQUENCE</scope>
    <source>
        <strain evidence="1">CBHHK188m</strain>
    </source>
</reference>
<protein>
    <recommendedName>
        <fullName evidence="3">MICOS complex subunit MIC12</fullName>
    </recommendedName>
</protein>
<evidence type="ECO:0008006" key="3">
    <source>
        <dbReference type="Google" id="ProtNLM"/>
    </source>
</evidence>
<gene>
    <name evidence="1" type="ORF">DFH07DRAFT_846250</name>
</gene>
<dbReference type="Proteomes" id="UP001215280">
    <property type="component" value="Unassembled WGS sequence"/>
</dbReference>
<sequence>MSFLLGPVSGALVAGGLYYGYSNMIQMQTQRHVRDLHTLSVHLVETPALLVAPPSAATRIAPRPFSALIQARWNEEVAALFSGIGKWDARALEWGRRLVYGSERTPDGAAAEGR</sequence>
<comment type="caution">
    <text evidence="1">The sequence shown here is derived from an EMBL/GenBank/DDBJ whole genome shotgun (WGS) entry which is preliminary data.</text>
</comment>
<proteinExistence type="predicted"/>